<sequence length="206" mass="22719">MHLHGMTRHSQDTLDHRQFFMAGLSPLSLGTFLLSPRGPPPQRGCSMPKHITTRHKPFAGKELIIHLILHYLCVVAEAPAATLSWPLGKQKVGIILLTSFLSQGGQPPLGLPRPFLFAGSFVNIFLFGSDPFTLETHEVELPSGWLDPADPGVMPGPRNAACPRYDAGTLLKPIPSTLERALAKTMPPSRRIPSRYRDGQEQARYE</sequence>
<accession>A0A9P9FKK6</accession>
<dbReference type="AlphaFoldDB" id="A0A9P9FKK6"/>
<keyword evidence="3" id="KW-1185">Reference proteome</keyword>
<organism evidence="2 3">
    <name type="scientific">Dactylonectria macrodidyma</name>
    <dbReference type="NCBI Taxonomy" id="307937"/>
    <lineage>
        <taxon>Eukaryota</taxon>
        <taxon>Fungi</taxon>
        <taxon>Dikarya</taxon>
        <taxon>Ascomycota</taxon>
        <taxon>Pezizomycotina</taxon>
        <taxon>Sordariomycetes</taxon>
        <taxon>Hypocreomycetidae</taxon>
        <taxon>Hypocreales</taxon>
        <taxon>Nectriaceae</taxon>
        <taxon>Dactylonectria</taxon>
    </lineage>
</organism>
<name>A0A9P9FKK6_9HYPO</name>
<feature type="region of interest" description="Disordered" evidence="1">
    <location>
        <begin position="184"/>
        <end position="206"/>
    </location>
</feature>
<reference evidence="2" key="1">
    <citation type="journal article" date="2021" name="Nat. Commun.">
        <title>Genetic determinants of endophytism in the Arabidopsis root mycobiome.</title>
        <authorList>
            <person name="Mesny F."/>
            <person name="Miyauchi S."/>
            <person name="Thiergart T."/>
            <person name="Pickel B."/>
            <person name="Atanasova L."/>
            <person name="Karlsson M."/>
            <person name="Huettel B."/>
            <person name="Barry K.W."/>
            <person name="Haridas S."/>
            <person name="Chen C."/>
            <person name="Bauer D."/>
            <person name="Andreopoulos W."/>
            <person name="Pangilinan J."/>
            <person name="LaButti K."/>
            <person name="Riley R."/>
            <person name="Lipzen A."/>
            <person name="Clum A."/>
            <person name="Drula E."/>
            <person name="Henrissat B."/>
            <person name="Kohler A."/>
            <person name="Grigoriev I.V."/>
            <person name="Martin F.M."/>
            <person name="Hacquard S."/>
        </authorList>
    </citation>
    <scope>NUCLEOTIDE SEQUENCE</scope>
    <source>
        <strain evidence="2">MPI-CAGE-AT-0147</strain>
    </source>
</reference>
<comment type="caution">
    <text evidence="2">The sequence shown here is derived from an EMBL/GenBank/DDBJ whole genome shotgun (WGS) entry which is preliminary data.</text>
</comment>
<dbReference type="Proteomes" id="UP000738349">
    <property type="component" value="Unassembled WGS sequence"/>
</dbReference>
<protein>
    <submittedName>
        <fullName evidence="2">Uncharacterized protein</fullName>
    </submittedName>
</protein>
<evidence type="ECO:0000256" key="1">
    <source>
        <dbReference type="SAM" id="MobiDB-lite"/>
    </source>
</evidence>
<feature type="compositionally biased region" description="Basic and acidic residues" evidence="1">
    <location>
        <begin position="195"/>
        <end position="206"/>
    </location>
</feature>
<evidence type="ECO:0000313" key="2">
    <source>
        <dbReference type="EMBL" id="KAH7165450.1"/>
    </source>
</evidence>
<proteinExistence type="predicted"/>
<gene>
    <name evidence="2" type="ORF">EDB81DRAFT_253363</name>
</gene>
<dbReference type="EMBL" id="JAGMUV010000003">
    <property type="protein sequence ID" value="KAH7165450.1"/>
    <property type="molecule type" value="Genomic_DNA"/>
</dbReference>
<evidence type="ECO:0000313" key="3">
    <source>
        <dbReference type="Proteomes" id="UP000738349"/>
    </source>
</evidence>